<feature type="compositionally biased region" description="Basic and acidic residues" evidence="3">
    <location>
        <begin position="328"/>
        <end position="340"/>
    </location>
</feature>
<evidence type="ECO:0000313" key="6">
    <source>
        <dbReference type="Proteomes" id="UP000199093"/>
    </source>
</evidence>
<dbReference type="Gene3D" id="1.10.150.130">
    <property type="match status" value="1"/>
</dbReference>
<dbReference type="InterPro" id="IPR013762">
    <property type="entry name" value="Integrase-like_cat_sf"/>
</dbReference>
<dbReference type="EMBL" id="FNEJ01000022">
    <property type="protein sequence ID" value="SDJ22022.1"/>
    <property type="molecule type" value="Genomic_DNA"/>
</dbReference>
<feature type="region of interest" description="Disordered" evidence="3">
    <location>
        <begin position="315"/>
        <end position="340"/>
    </location>
</feature>
<dbReference type="GO" id="GO:0006310">
    <property type="term" value="P:DNA recombination"/>
    <property type="evidence" value="ECO:0007669"/>
    <property type="project" value="UniProtKB-KW"/>
</dbReference>
<name>A0A1G8RYN5_9RHOB</name>
<dbReference type="InterPro" id="IPR010998">
    <property type="entry name" value="Integrase_recombinase_N"/>
</dbReference>
<dbReference type="Gene3D" id="1.10.443.10">
    <property type="entry name" value="Intergrase catalytic core"/>
    <property type="match status" value="1"/>
</dbReference>
<evidence type="ECO:0000256" key="1">
    <source>
        <dbReference type="ARBA" id="ARBA00023125"/>
    </source>
</evidence>
<protein>
    <submittedName>
        <fullName evidence="5">Site-specific recombinase XerD</fullName>
    </submittedName>
</protein>
<dbReference type="STRING" id="555512.SAMN04487993_102243"/>
<dbReference type="SUPFAM" id="SSF56349">
    <property type="entry name" value="DNA breaking-rejoining enzymes"/>
    <property type="match status" value="1"/>
</dbReference>
<dbReference type="OrthoDB" id="7510934at2"/>
<dbReference type="Proteomes" id="UP000199093">
    <property type="component" value="Unassembled WGS sequence"/>
</dbReference>
<feature type="compositionally biased region" description="Basic residues" evidence="3">
    <location>
        <begin position="316"/>
        <end position="327"/>
    </location>
</feature>
<gene>
    <name evidence="5" type="ORF">SAMN04487993_102243</name>
</gene>
<dbReference type="PROSITE" id="PS51898">
    <property type="entry name" value="TYR_RECOMBINASE"/>
    <property type="match status" value="1"/>
</dbReference>
<reference evidence="5 6" key="1">
    <citation type="submission" date="2016-10" db="EMBL/GenBank/DDBJ databases">
        <authorList>
            <person name="de Groot N.N."/>
        </authorList>
    </citation>
    <scope>NUCLEOTIDE SEQUENCE [LARGE SCALE GENOMIC DNA]</scope>
    <source>
        <strain evidence="5 6">DSM 26424</strain>
    </source>
</reference>
<evidence type="ECO:0000256" key="2">
    <source>
        <dbReference type="ARBA" id="ARBA00023172"/>
    </source>
</evidence>
<evidence type="ECO:0000259" key="4">
    <source>
        <dbReference type="PROSITE" id="PS51898"/>
    </source>
</evidence>
<keyword evidence="2" id="KW-0233">DNA recombination</keyword>
<dbReference type="RefSeq" id="WP_089850464.1">
    <property type="nucleotide sequence ID" value="NZ_FNEJ01000022.1"/>
</dbReference>
<organism evidence="5 6">
    <name type="scientific">Salipiger marinus</name>
    <dbReference type="NCBI Taxonomy" id="555512"/>
    <lineage>
        <taxon>Bacteria</taxon>
        <taxon>Pseudomonadati</taxon>
        <taxon>Pseudomonadota</taxon>
        <taxon>Alphaproteobacteria</taxon>
        <taxon>Rhodobacterales</taxon>
        <taxon>Roseobacteraceae</taxon>
        <taxon>Salipiger</taxon>
    </lineage>
</organism>
<dbReference type="GO" id="GO:0015074">
    <property type="term" value="P:DNA integration"/>
    <property type="evidence" value="ECO:0007669"/>
    <property type="project" value="InterPro"/>
</dbReference>
<proteinExistence type="predicted"/>
<keyword evidence="1" id="KW-0238">DNA-binding</keyword>
<accession>A0A1G8RYN5</accession>
<sequence>MKRPDLPYLEFKTVKGRPYIYFRKGKFRRRLPDNPDSQEFSVEYWSTRNGQRKDRVRTSWAALIESYYDSSAYKALAAGTRADYRRHCDAIREKNGPKDMRTFRRKHAIAARDALQETWSKANMRVSVLSSLCRHAVDLEWIDRNPVIDVPKLTGGGYEPWPEAQLRAFEAACDTLEASTARTAYELALGTGQRLGDCVKMRWEDFDGEYMRVVQEKTGVHVWIFCPARLRAYLAALPKRGAHILARTATEPLTKRRVQIRIEAVRDSIGAMYGAGRLVPHGWRYNAAVELAEAGCSDAEIQSVTGRKTLEMVQKYRGRASQRKRSKRAQEARERNGSKA</sequence>
<dbReference type="InterPro" id="IPR002104">
    <property type="entry name" value="Integrase_catalytic"/>
</dbReference>
<evidence type="ECO:0000313" key="5">
    <source>
        <dbReference type="EMBL" id="SDJ22022.1"/>
    </source>
</evidence>
<dbReference type="AlphaFoldDB" id="A0A1G8RYN5"/>
<dbReference type="InterPro" id="IPR011010">
    <property type="entry name" value="DNA_brk_join_enz"/>
</dbReference>
<feature type="domain" description="Tyr recombinase" evidence="4">
    <location>
        <begin position="156"/>
        <end position="329"/>
    </location>
</feature>
<evidence type="ECO:0000256" key="3">
    <source>
        <dbReference type="SAM" id="MobiDB-lite"/>
    </source>
</evidence>
<dbReference type="GO" id="GO:0003677">
    <property type="term" value="F:DNA binding"/>
    <property type="evidence" value="ECO:0007669"/>
    <property type="project" value="UniProtKB-KW"/>
</dbReference>
<dbReference type="Pfam" id="PF00589">
    <property type="entry name" value="Phage_integrase"/>
    <property type="match status" value="1"/>
</dbReference>
<keyword evidence="6" id="KW-1185">Reference proteome</keyword>